<dbReference type="Proteomes" id="UP000001374">
    <property type="component" value="Chromosome"/>
</dbReference>
<dbReference type="EMBL" id="CP001581">
    <property type="protein sequence ID" value="ACO86201.1"/>
    <property type="molecule type" value="Genomic_DNA"/>
</dbReference>
<keyword evidence="1" id="KW-0812">Transmembrane</keyword>
<gene>
    <name evidence="2" type="ordered locus">CLM_2470</name>
</gene>
<keyword evidence="1" id="KW-0472">Membrane</keyword>
<dbReference type="AlphaFoldDB" id="C1FR37"/>
<evidence type="ECO:0000256" key="1">
    <source>
        <dbReference type="SAM" id="Phobius"/>
    </source>
</evidence>
<name>C1FR37_CLOBJ</name>
<sequence>MRIRGFSATIILLLVIGLSLRANRSLVLSIFLGACGWELFWPYKILYLIK</sequence>
<dbReference type="PROSITE" id="PS51257">
    <property type="entry name" value="PROKAR_LIPOPROTEIN"/>
    <property type="match status" value="1"/>
</dbReference>
<protein>
    <submittedName>
        <fullName evidence="2">Putative membrane protein</fullName>
    </submittedName>
</protein>
<evidence type="ECO:0000313" key="3">
    <source>
        <dbReference type="Proteomes" id="UP000001374"/>
    </source>
</evidence>
<evidence type="ECO:0000313" key="2">
    <source>
        <dbReference type="EMBL" id="ACO86201.1"/>
    </source>
</evidence>
<dbReference type="HOGENOM" id="CLU_3116221_0_0_9"/>
<reference evidence="2 3" key="1">
    <citation type="submission" date="2008-10" db="EMBL/GenBank/DDBJ databases">
        <title>Genome sequence of Clostridium botulinum A2 Kyoto.</title>
        <authorList>
            <person name="Shrivastava S."/>
            <person name="Brinkac L.M."/>
            <person name="Brown J.L."/>
            <person name="Bruce D."/>
            <person name="Detter C.C."/>
            <person name="Johnson E.A."/>
            <person name="Munk C.A."/>
            <person name="Smith L.A."/>
            <person name="Smith T.J."/>
            <person name="Sutton G."/>
            <person name="Brettin T.S."/>
        </authorList>
    </citation>
    <scope>NUCLEOTIDE SEQUENCE [LARGE SCALE GENOMIC DNA]</scope>
    <source>
        <strain evidence="3">Kyoto / Type A2</strain>
    </source>
</reference>
<keyword evidence="1" id="KW-1133">Transmembrane helix</keyword>
<organism evidence="2 3">
    <name type="scientific">Clostridium botulinum (strain Kyoto / Type A2)</name>
    <dbReference type="NCBI Taxonomy" id="536232"/>
    <lineage>
        <taxon>Bacteria</taxon>
        <taxon>Bacillati</taxon>
        <taxon>Bacillota</taxon>
        <taxon>Clostridia</taxon>
        <taxon>Eubacteriales</taxon>
        <taxon>Clostridiaceae</taxon>
        <taxon>Clostridium</taxon>
    </lineage>
</organism>
<accession>C1FR37</accession>
<dbReference type="KEGG" id="cby:CLM_2470"/>
<proteinExistence type="predicted"/>
<feature type="transmembrane region" description="Helical" evidence="1">
    <location>
        <begin position="31"/>
        <end position="49"/>
    </location>
</feature>